<dbReference type="Pfam" id="PF13392">
    <property type="entry name" value="HNH_3"/>
    <property type="match status" value="1"/>
</dbReference>
<sequence length="170" mass="18956">MSKAKPLPDLEYLKRILDYNPDTGIFRWKEKVSRKTVVGSVAGTLNKVQNRYSIQINGSLYKSARLAFYMHNGVEPIGEVDHINTISTDNRACNLRDSTHNQNAMNKGMQSNNTSGFKGVSYHAKRGEFIAYAKVNGKMHFAGWHKTAESASVAAASLRDKLHGEFARHG</sequence>
<dbReference type="SUPFAM" id="SSF54171">
    <property type="entry name" value="DNA-binding domain"/>
    <property type="match status" value="1"/>
</dbReference>
<dbReference type="EMBL" id="OM735690">
    <property type="protein sequence ID" value="UNY50341.1"/>
    <property type="molecule type" value="Genomic_DNA"/>
</dbReference>
<feature type="domain" description="HNH nuclease" evidence="1">
    <location>
        <begin position="65"/>
        <end position="105"/>
    </location>
</feature>
<keyword evidence="2" id="KW-0378">Hydrolase</keyword>
<dbReference type="InterPro" id="IPR003615">
    <property type="entry name" value="HNH_nuc"/>
</dbReference>
<accession>A0AAE9G6S0</accession>
<name>A0AAE9G6S0_9CAUD</name>
<organism evidence="2 3">
    <name type="scientific">Stenotrophomonas phage vB_SmeS_BUCT705</name>
    <dbReference type="NCBI Taxonomy" id="2924899"/>
    <lineage>
        <taxon>Viruses</taxon>
        <taxon>Duplodnaviria</taxon>
        <taxon>Heunggongvirae</taxon>
        <taxon>Uroviricota</taxon>
        <taxon>Caudoviricetes</taxon>
        <taxon>Drexlerviridae</taxon>
        <taxon>Webervirus</taxon>
        <taxon>Webervirus BUCT705</taxon>
    </lineage>
</organism>
<proteinExistence type="predicted"/>
<keyword evidence="2" id="KW-0255">Endonuclease</keyword>
<evidence type="ECO:0000313" key="2">
    <source>
        <dbReference type="EMBL" id="UNY50341.1"/>
    </source>
</evidence>
<evidence type="ECO:0000259" key="1">
    <source>
        <dbReference type="Pfam" id="PF13392"/>
    </source>
</evidence>
<dbReference type="InterPro" id="IPR044925">
    <property type="entry name" value="His-Me_finger_sf"/>
</dbReference>
<evidence type="ECO:0000313" key="3">
    <source>
        <dbReference type="Proteomes" id="UP000831091"/>
    </source>
</evidence>
<reference evidence="2 3" key="1">
    <citation type="submission" date="2022-02" db="EMBL/GenBank/DDBJ databases">
        <authorList>
            <person name="Pu M."/>
            <person name="Li Y."/>
            <person name="Han P."/>
            <person name="Fan H."/>
            <person name="Tong Y."/>
        </authorList>
    </citation>
    <scope>NUCLEOTIDE SEQUENCE [LARGE SCALE GENOMIC DNA]</scope>
</reference>
<dbReference type="Proteomes" id="UP000831091">
    <property type="component" value="Segment"/>
</dbReference>
<keyword evidence="3" id="KW-1185">Reference proteome</keyword>
<dbReference type="GO" id="GO:0004519">
    <property type="term" value="F:endonuclease activity"/>
    <property type="evidence" value="ECO:0007669"/>
    <property type="project" value="UniProtKB-KW"/>
</dbReference>
<dbReference type="SUPFAM" id="SSF54060">
    <property type="entry name" value="His-Me finger endonucleases"/>
    <property type="match status" value="1"/>
</dbReference>
<keyword evidence="2" id="KW-0540">Nuclease</keyword>
<dbReference type="Gene3D" id="3.90.75.20">
    <property type="match status" value="1"/>
</dbReference>
<dbReference type="GO" id="GO:0003677">
    <property type="term" value="F:DNA binding"/>
    <property type="evidence" value="ECO:0007669"/>
    <property type="project" value="InterPro"/>
</dbReference>
<dbReference type="InterPro" id="IPR016177">
    <property type="entry name" value="DNA-bd_dom_sf"/>
</dbReference>
<protein>
    <submittedName>
        <fullName evidence="2">Endonuclease</fullName>
    </submittedName>
</protein>